<reference evidence="1 2" key="1">
    <citation type="submission" date="2022-10" db="EMBL/GenBank/DDBJ databases">
        <title>Erythrobacter sp. sf7 Genome sequencing.</title>
        <authorList>
            <person name="Park S."/>
        </authorList>
    </citation>
    <scope>NUCLEOTIDE SEQUENCE [LARGE SCALE GENOMIC DNA]</scope>
    <source>
        <strain evidence="2">sf7</strain>
    </source>
</reference>
<organism evidence="1 2">
    <name type="scientific">Erythrobacter fulvus</name>
    <dbReference type="NCBI Taxonomy" id="2987523"/>
    <lineage>
        <taxon>Bacteria</taxon>
        <taxon>Pseudomonadati</taxon>
        <taxon>Pseudomonadota</taxon>
        <taxon>Alphaproteobacteria</taxon>
        <taxon>Sphingomonadales</taxon>
        <taxon>Erythrobacteraceae</taxon>
        <taxon>Erythrobacter/Porphyrobacter group</taxon>
        <taxon>Erythrobacter</taxon>
    </lineage>
</organism>
<gene>
    <name evidence="1" type="ORF">OIK40_06705</name>
</gene>
<evidence type="ECO:0000313" key="1">
    <source>
        <dbReference type="EMBL" id="MDC8754333.1"/>
    </source>
</evidence>
<dbReference type="Proteomes" id="UP001216558">
    <property type="component" value="Unassembled WGS sequence"/>
</dbReference>
<dbReference type="PIRSF" id="PIRSF010372">
    <property type="entry name" value="PaiB"/>
    <property type="match status" value="1"/>
</dbReference>
<proteinExistence type="predicted"/>
<dbReference type="PANTHER" id="PTHR35802:SF1">
    <property type="entry name" value="PROTEASE SYNTHASE AND SPORULATION PROTEIN PAI 2"/>
    <property type="match status" value="1"/>
</dbReference>
<dbReference type="InterPro" id="IPR012349">
    <property type="entry name" value="Split_barrel_FMN-bd"/>
</dbReference>
<keyword evidence="2" id="KW-1185">Reference proteome</keyword>
<dbReference type="SUPFAM" id="SSF50475">
    <property type="entry name" value="FMN-binding split barrel"/>
    <property type="match status" value="1"/>
</dbReference>
<sequence>MHPNPLFRTDDRALCDSLIDEIGFGMVFAQTPDGPRVAHTPLISTGDGAVQFHLARSNALTPYLDGATALIVVNGPDGYVSPRWYENRDTVPTWDYVALELEGRVQRMDDAALEAFLHKAIAKHESKLGGEPWRAEESSEKVWSGLFKGITGFAMEVTERRPTFKLSQKKSAAERARIAGGLDEAGKAALAHLVRSFAT</sequence>
<dbReference type="RefSeq" id="WP_273677237.1">
    <property type="nucleotide sequence ID" value="NZ_JAQQXQ010000004.1"/>
</dbReference>
<evidence type="ECO:0000313" key="2">
    <source>
        <dbReference type="Proteomes" id="UP001216558"/>
    </source>
</evidence>
<name>A0ABT5JQC7_9SPHN</name>
<dbReference type="PANTHER" id="PTHR35802">
    <property type="entry name" value="PROTEASE SYNTHASE AND SPORULATION PROTEIN PAI 2"/>
    <property type="match status" value="1"/>
</dbReference>
<dbReference type="Gene3D" id="2.30.110.10">
    <property type="entry name" value="Electron Transport, Fmn-binding Protein, Chain A"/>
    <property type="match status" value="1"/>
</dbReference>
<dbReference type="Pfam" id="PF04299">
    <property type="entry name" value="FMN_bind_2"/>
    <property type="match status" value="1"/>
</dbReference>
<accession>A0ABT5JQC7</accession>
<dbReference type="InterPro" id="IPR007396">
    <property type="entry name" value="TR_PAI2-type"/>
</dbReference>
<dbReference type="EMBL" id="JAQQXQ010000004">
    <property type="protein sequence ID" value="MDC8754333.1"/>
    <property type="molecule type" value="Genomic_DNA"/>
</dbReference>
<protein>
    <submittedName>
        <fullName evidence="1">FMN-binding negative transcriptional regulator</fullName>
    </submittedName>
</protein>
<comment type="caution">
    <text evidence="1">The sequence shown here is derived from an EMBL/GenBank/DDBJ whole genome shotgun (WGS) entry which is preliminary data.</text>
</comment>